<gene>
    <name evidence="1" type="ORF">Tci_848604</name>
</gene>
<proteinExistence type="predicted"/>
<sequence>VYLSIDEDFVNDHLPTADSRKGWWKPLPVVERPATPEPTWTIPSSNTGDMTDFLNWYCCQVNKTKLTQADPEGHVYEVVKPFYPDVINLQFQMEECHKLLTDQVDWTNLEGGHVRINVNRPLPPGGPPGHDTIQS</sequence>
<dbReference type="EMBL" id="BKCJ011057288">
    <property type="protein sequence ID" value="GFC76634.1"/>
    <property type="molecule type" value="Genomic_DNA"/>
</dbReference>
<protein>
    <submittedName>
        <fullName evidence="1">Uncharacterized protein</fullName>
    </submittedName>
</protein>
<reference evidence="1" key="1">
    <citation type="journal article" date="2019" name="Sci. Rep.">
        <title>Draft genome of Tanacetum cinerariifolium, the natural source of mosquito coil.</title>
        <authorList>
            <person name="Yamashiro T."/>
            <person name="Shiraishi A."/>
            <person name="Satake H."/>
            <person name="Nakayama K."/>
        </authorList>
    </citation>
    <scope>NUCLEOTIDE SEQUENCE</scope>
</reference>
<comment type="caution">
    <text evidence="1">The sequence shown here is derived from an EMBL/GenBank/DDBJ whole genome shotgun (WGS) entry which is preliminary data.</text>
</comment>
<evidence type="ECO:0000313" key="1">
    <source>
        <dbReference type="EMBL" id="GFC76634.1"/>
    </source>
</evidence>
<dbReference type="AlphaFoldDB" id="A0A699R190"/>
<organism evidence="1">
    <name type="scientific">Tanacetum cinerariifolium</name>
    <name type="common">Dalmatian daisy</name>
    <name type="synonym">Chrysanthemum cinerariifolium</name>
    <dbReference type="NCBI Taxonomy" id="118510"/>
    <lineage>
        <taxon>Eukaryota</taxon>
        <taxon>Viridiplantae</taxon>
        <taxon>Streptophyta</taxon>
        <taxon>Embryophyta</taxon>
        <taxon>Tracheophyta</taxon>
        <taxon>Spermatophyta</taxon>
        <taxon>Magnoliopsida</taxon>
        <taxon>eudicotyledons</taxon>
        <taxon>Gunneridae</taxon>
        <taxon>Pentapetalae</taxon>
        <taxon>asterids</taxon>
        <taxon>campanulids</taxon>
        <taxon>Asterales</taxon>
        <taxon>Asteraceae</taxon>
        <taxon>Asteroideae</taxon>
        <taxon>Anthemideae</taxon>
        <taxon>Anthemidinae</taxon>
        <taxon>Tanacetum</taxon>
    </lineage>
</organism>
<accession>A0A699R190</accession>
<name>A0A699R190_TANCI</name>
<feature type="non-terminal residue" evidence="1">
    <location>
        <position position="1"/>
    </location>
</feature>